<dbReference type="EMBL" id="QGGH01000011">
    <property type="protein sequence ID" value="PWJ88335.1"/>
    <property type="molecule type" value="Genomic_DNA"/>
</dbReference>
<accession>A0A8E2WAP1</accession>
<evidence type="ECO:0000313" key="2">
    <source>
        <dbReference type="Proteomes" id="UP000245631"/>
    </source>
</evidence>
<proteinExistence type="predicted"/>
<dbReference type="Proteomes" id="UP000245631">
    <property type="component" value="Unassembled WGS sequence"/>
</dbReference>
<protein>
    <submittedName>
        <fullName evidence="1">Uncharacterized protein</fullName>
    </submittedName>
</protein>
<evidence type="ECO:0000313" key="1">
    <source>
        <dbReference type="EMBL" id="PWJ88335.1"/>
    </source>
</evidence>
<reference evidence="1 2" key="1">
    <citation type="submission" date="2018-05" db="EMBL/GenBank/DDBJ databases">
        <title>Genomic Encyclopedia of Type Strains, Phase IV (KMG-IV): sequencing the most valuable type-strain genomes for metagenomic binning, comparative biology and taxonomic classification.</title>
        <authorList>
            <person name="Goeker M."/>
        </authorList>
    </citation>
    <scope>NUCLEOTIDE SEQUENCE [LARGE SCALE GENOMIC DNA]</scope>
    <source>
        <strain evidence="1 2">DSM 2626</strain>
    </source>
</reference>
<dbReference type="AlphaFoldDB" id="A0A8E2WAP1"/>
<name>A0A8E2WAP1_RHILI</name>
<organism evidence="1 2">
    <name type="scientific">Rhizobium loti</name>
    <name type="common">Mesorhizobium loti</name>
    <dbReference type="NCBI Taxonomy" id="381"/>
    <lineage>
        <taxon>Bacteria</taxon>
        <taxon>Pseudomonadati</taxon>
        <taxon>Pseudomonadota</taxon>
        <taxon>Alphaproteobacteria</taxon>
        <taxon>Hyphomicrobiales</taxon>
        <taxon>Phyllobacteriaceae</taxon>
        <taxon>Mesorhizobium</taxon>
    </lineage>
</organism>
<comment type="caution">
    <text evidence="1">The sequence shown here is derived from an EMBL/GenBank/DDBJ whole genome shotgun (WGS) entry which is preliminary data.</text>
</comment>
<gene>
    <name evidence="1" type="ORF">C8D77_11157</name>
</gene>
<sequence length="78" mass="9153">MPCFDMPTRKQKKAEYDYMRFIEKVGEQPGYYRPNMAALRRGLKQGAIRRVPGPHADHFELTEAGRQIFDNIKRIKAL</sequence>